<evidence type="ECO:0000313" key="3">
    <source>
        <dbReference type="Proteomes" id="UP000308092"/>
    </source>
</evidence>
<proteinExistence type="predicted"/>
<organism evidence="2 3">
    <name type="scientific">Aspergillus tanneri</name>
    <dbReference type="NCBI Taxonomy" id="1220188"/>
    <lineage>
        <taxon>Eukaryota</taxon>
        <taxon>Fungi</taxon>
        <taxon>Dikarya</taxon>
        <taxon>Ascomycota</taxon>
        <taxon>Pezizomycotina</taxon>
        <taxon>Eurotiomycetes</taxon>
        <taxon>Eurotiomycetidae</taxon>
        <taxon>Eurotiales</taxon>
        <taxon>Aspergillaceae</taxon>
        <taxon>Aspergillus</taxon>
        <taxon>Aspergillus subgen. Circumdati</taxon>
    </lineage>
</organism>
<reference evidence="2 3" key="1">
    <citation type="submission" date="2019-03" db="EMBL/GenBank/DDBJ databases">
        <title>The genome sequence of a newly discovered highly antifungal drug resistant Aspergillus species, Aspergillus tanneri NIH 1004.</title>
        <authorList>
            <person name="Mounaud S."/>
            <person name="Singh I."/>
            <person name="Joardar V."/>
            <person name="Pakala S."/>
            <person name="Pakala S."/>
            <person name="Venepally P."/>
            <person name="Hoover J."/>
            <person name="Nierman W."/>
            <person name="Chung J."/>
            <person name="Losada L."/>
        </authorList>
    </citation>
    <scope>NUCLEOTIDE SEQUENCE [LARGE SCALE GENOMIC DNA]</scope>
    <source>
        <strain evidence="2 3">NIH1004</strain>
    </source>
</reference>
<protein>
    <submittedName>
        <fullName evidence="2">Uncharacterized protein</fullName>
    </submittedName>
</protein>
<gene>
    <name evidence="2" type="ORF">EYZ11_012018</name>
</gene>
<keyword evidence="1" id="KW-1133">Transmembrane helix</keyword>
<accession>A0A4S3J1C1</accession>
<dbReference type="AlphaFoldDB" id="A0A4S3J1C1"/>
<evidence type="ECO:0000256" key="1">
    <source>
        <dbReference type="SAM" id="Phobius"/>
    </source>
</evidence>
<sequence length="66" mass="7311">MAEAPPKDARILSGFLQDEGIDYHGTTSGTGRYKTLHVLLVAILLLRLHTTYIDVILAYLNAVLKE</sequence>
<dbReference type="EMBL" id="SOSA01000820">
    <property type="protein sequence ID" value="THC88540.1"/>
    <property type="molecule type" value="Genomic_DNA"/>
</dbReference>
<keyword evidence="1" id="KW-0812">Transmembrane</keyword>
<name>A0A4S3J1C1_9EURO</name>
<keyword evidence="1" id="KW-0472">Membrane</keyword>
<comment type="caution">
    <text evidence="2">The sequence shown here is derived from an EMBL/GenBank/DDBJ whole genome shotgun (WGS) entry which is preliminary data.</text>
</comment>
<feature type="transmembrane region" description="Helical" evidence="1">
    <location>
        <begin position="38"/>
        <end position="60"/>
    </location>
</feature>
<dbReference type="VEuPathDB" id="FungiDB:EYZ11_012018"/>
<evidence type="ECO:0000313" key="2">
    <source>
        <dbReference type="EMBL" id="THC88540.1"/>
    </source>
</evidence>
<dbReference type="Proteomes" id="UP000308092">
    <property type="component" value="Unassembled WGS sequence"/>
</dbReference>
<keyword evidence="3" id="KW-1185">Reference proteome</keyword>